<dbReference type="GO" id="GO:0005665">
    <property type="term" value="C:RNA polymerase II, core complex"/>
    <property type="evidence" value="ECO:0007669"/>
    <property type="project" value="UniProtKB-ARBA"/>
</dbReference>
<dbReference type="RefSeq" id="XP_067545224.1">
    <property type="nucleotide sequence ID" value="XM_067687516.1"/>
</dbReference>
<evidence type="ECO:0000256" key="2">
    <source>
        <dbReference type="ARBA" id="ARBA00022478"/>
    </source>
</evidence>
<dbReference type="InterPro" id="IPR023580">
    <property type="entry name" value="RNA_pol_su_RPB10"/>
</dbReference>
<gene>
    <name evidence="7" type="ORF">NEDG_00098</name>
</gene>
<dbReference type="GO" id="GO:0003899">
    <property type="term" value="F:DNA-directed RNA polymerase activity"/>
    <property type="evidence" value="ECO:0007669"/>
    <property type="project" value="InterPro"/>
</dbReference>
<name>A0A177EI20_9MICR</name>
<dbReference type="InterPro" id="IPR000268">
    <property type="entry name" value="RPABC5/Rpb10"/>
</dbReference>
<dbReference type="GeneID" id="93646448"/>
<dbReference type="AlphaFoldDB" id="A0A177EI20"/>
<dbReference type="PANTHER" id="PTHR23431:SF3">
    <property type="entry name" value="DNA-DIRECTED RNA POLYMERASES I, II, AND III SUBUNIT RPABC5"/>
    <property type="match status" value="1"/>
</dbReference>
<keyword evidence="5" id="KW-0804">Transcription</keyword>
<dbReference type="VEuPathDB" id="MicrosporidiaDB:NEDG_00098"/>
<accession>A0A177EI20</accession>
<evidence type="ECO:0000256" key="4">
    <source>
        <dbReference type="ARBA" id="ARBA00022833"/>
    </source>
</evidence>
<evidence type="ECO:0000313" key="8">
    <source>
        <dbReference type="Proteomes" id="UP000185944"/>
    </source>
</evidence>
<dbReference type="Gene3D" id="1.10.10.60">
    <property type="entry name" value="Homeodomain-like"/>
    <property type="match status" value="1"/>
</dbReference>
<dbReference type="PROSITE" id="PS01112">
    <property type="entry name" value="RNA_POL_N_8KD"/>
    <property type="match status" value="1"/>
</dbReference>
<evidence type="ECO:0000256" key="6">
    <source>
        <dbReference type="ARBA" id="ARBA00025720"/>
    </source>
</evidence>
<keyword evidence="8" id="KW-1185">Reference proteome</keyword>
<organism evidence="7 8">
    <name type="scientific">Nematocida displodere</name>
    <dbReference type="NCBI Taxonomy" id="1805483"/>
    <lineage>
        <taxon>Eukaryota</taxon>
        <taxon>Fungi</taxon>
        <taxon>Fungi incertae sedis</taxon>
        <taxon>Microsporidia</taxon>
        <taxon>Nematocida</taxon>
    </lineage>
</organism>
<dbReference type="GO" id="GO:0003677">
    <property type="term" value="F:DNA binding"/>
    <property type="evidence" value="ECO:0007669"/>
    <property type="project" value="InterPro"/>
</dbReference>
<evidence type="ECO:0000256" key="1">
    <source>
        <dbReference type="ARBA" id="ARBA00020813"/>
    </source>
</evidence>
<sequence length="73" mass="8470">MIIPIRCFTCGKELSGRWEEYTEMCTKSTDKAAILTELGLKRTCCRTVMLTTVDIMQKVLRFEYPQETQSERG</sequence>
<protein>
    <recommendedName>
        <fullName evidence="1">DNA-directed RNA polymerases I, II, and III subunit RPABC5</fullName>
    </recommendedName>
</protein>
<dbReference type="EMBL" id="LTDL01000014">
    <property type="protein sequence ID" value="OAG31623.1"/>
    <property type="molecule type" value="Genomic_DNA"/>
</dbReference>
<dbReference type="PIRSF" id="PIRSF005653">
    <property type="entry name" value="RNA_pol_N/8_sub"/>
    <property type="match status" value="1"/>
</dbReference>
<dbReference type="OrthoDB" id="10258858at2759"/>
<dbReference type="Proteomes" id="UP000185944">
    <property type="component" value="Unassembled WGS sequence"/>
</dbReference>
<reference evidence="7 8" key="1">
    <citation type="submission" date="2016-02" db="EMBL/GenBank/DDBJ databases">
        <title>Discovery of a natural microsporidian pathogen with a broad tissue tropism in Caenorhabditis elegans.</title>
        <authorList>
            <person name="Luallen R.J."/>
            <person name="Reinke A.W."/>
            <person name="Tong L."/>
            <person name="Botts M.R."/>
            <person name="Felix M.-A."/>
            <person name="Troemel E.R."/>
        </authorList>
    </citation>
    <scope>NUCLEOTIDE SEQUENCE [LARGE SCALE GENOMIC DNA]</scope>
    <source>
        <strain evidence="7 8">JUm2807</strain>
    </source>
</reference>
<dbReference type="STRING" id="1805483.A0A177EI20"/>
<evidence type="ECO:0000256" key="3">
    <source>
        <dbReference type="ARBA" id="ARBA00022723"/>
    </source>
</evidence>
<dbReference type="PANTHER" id="PTHR23431">
    <property type="entry name" value="DNA-DIRECTED RNA POLYMERASES I, II, AND III SUBUNIT RPABC5 FAMILY MEMBER"/>
    <property type="match status" value="1"/>
</dbReference>
<evidence type="ECO:0000313" key="7">
    <source>
        <dbReference type="EMBL" id="OAG31623.1"/>
    </source>
</evidence>
<dbReference type="GO" id="GO:0008270">
    <property type="term" value="F:zinc ion binding"/>
    <property type="evidence" value="ECO:0007669"/>
    <property type="project" value="InterPro"/>
</dbReference>
<dbReference type="InterPro" id="IPR020789">
    <property type="entry name" value="RNA_pol_suN_Zn-BS"/>
</dbReference>
<dbReference type="Pfam" id="PF01194">
    <property type="entry name" value="RNA_pol_N"/>
    <property type="match status" value="1"/>
</dbReference>
<keyword evidence="4" id="KW-0862">Zinc</keyword>
<dbReference type="GO" id="GO:0006351">
    <property type="term" value="P:DNA-templated transcription"/>
    <property type="evidence" value="ECO:0007669"/>
    <property type="project" value="InterPro"/>
</dbReference>
<evidence type="ECO:0000256" key="5">
    <source>
        <dbReference type="ARBA" id="ARBA00023163"/>
    </source>
</evidence>
<dbReference type="SUPFAM" id="SSF46924">
    <property type="entry name" value="RNA polymerase subunit RPB10"/>
    <property type="match status" value="1"/>
</dbReference>
<proteinExistence type="inferred from homology"/>
<keyword evidence="3" id="KW-0479">Metal-binding</keyword>
<comment type="similarity">
    <text evidence="6">Belongs to the archaeal Rpo10/eukaryotic RPB10 RNA polymerase subunit family.</text>
</comment>
<keyword evidence="2 7" id="KW-0240">DNA-directed RNA polymerase</keyword>
<comment type="caution">
    <text evidence="7">The sequence shown here is derived from an EMBL/GenBank/DDBJ whole genome shotgun (WGS) entry which is preliminary data.</text>
</comment>